<dbReference type="STRING" id="153496.A0U89_05120"/>
<evidence type="ECO:0008006" key="4">
    <source>
        <dbReference type="Google" id="ProtNLM"/>
    </source>
</evidence>
<dbReference type="Gene3D" id="1.20.144.10">
    <property type="entry name" value="Phosphatidic acid phosphatase type 2/haloperoxidase"/>
    <property type="match status" value="1"/>
</dbReference>
<evidence type="ECO:0000313" key="3">
    <source>
        <dbReference type="Proteomes" id="UP000179145"/>
    </source>
</evidence>
<organism evidence="2 3">
    <name type="scientific">Kozakia baliensis</name>
    <dbReference type="NCBI Taxonomy" id="153496"/>
    <lineage>
        <taxon>Bacteria</taxon>
        <taxon>Pseudomonadati</taxon>
        <taxon>Pseudomonadota</taxon>
        <taxon>Alphaproteobacteria</taxon>
        <taxon>Acetobacterales</taxon>
        <taxon>Acetobacteraceae</taxon>
        <taxon>Kozakia</taxon>
    </lineage>
</organism>
<feature type="transmembrane region" description="Helical" evidence="1">
    <location>
        <begin position="101"/>
        <end position="119"/>
    </location>
</feature>
<accession>A0A1D8USG9</accession>
<keyword evidence="1" id="KW-1133">Transmembrane helix</keyword>
<keyword evidence="1" id="KW-0472">Membrane</keyword>
<keyword evidence="1" id="KW-0812">Transmembrane</keyword>
<dbReference type="eggNOG" id="COG0671">
    <property type="taxonomic scope" value="Bacteria"/>
</dbReference>
<keyword evidence="3" id="KW-1185">Reference proteome</keyword>
<reference evidence="2 3" key="1">
    <citation type="journal article" date="2016" name="Microb. Cell Fact.">
        <title>Dissection of exopolysaccharide biosynthesis in Kozakia baliensis.</title>
        <authorList>
            <person name="Brandt J.U."/>
            <person name="Jakob F."/>
            <person name="Behr J."/>
            <person name="Geissler A.J."/>
            <person name="Vogel R.F."/>
        </authorList>
    </citation>
    <scope>NUCLEOTIDE SEQUENCE [LARGE SCALE GENOMIC DNA]</scope>
    <source>
        <strain evidence="2 3">DSM 14400</strain>
    </source>
</reference>
<evidence type="ECO:0000313" key="2">
    <source>
        <dbReference type="EMBL" id="AOX16605.1"/>
    </source>
</evidence>
<dbReference type="InterPro" id="IPR036938">
    <property type="entry name" value="PAP2/HPO_sf"/>
</dbReference>
<feature type="transmembrane region" description="Helical" evidence="1">
    <location>
        <begin position="37"/>
        <end position="58"/>
    </location>
</feature>
<dbReference type="EMBL" id="CP014674">
    <property type="protein sequence ID" value="AOX16605.1"/>
    <property type="molecule type" value="Genomic_DNA"/>
</dbReference>
<proteinExistence type="predicted"/>
<dbReference type="AlphaFoldDB" id="A0A1D8USG9"/>
<sequence length="207" mass="22661">MSPIIQWLTDFGDQGIVLPTSVLIMLVLLWSRWWRGAIFWCALVLSVLGIMAVLKLAFGACGWEASWLNINSPSGHTAAFTMLYGGLICLYARWCSSVWQAGIVALAIAILAACSRLHLHYHTLPETVTGGVVGVTGVCMFRSQIGTPPRLPRLVPALIFLAILVVQHGNRLPAERQIHSFAALWLRASICPLPSGTLPTNMEGRRF</sequence>
<gene>
    <name evidence="2" type="ORF">A0U89_05120</name>
</gene>
<protein>
    <recommendedName>
        <fullName evidence="4">Phosphatidic acid phosphatase type 2/haloperoxidase domain-containing protein</fullName>
    </recommendedName>
</protein>
<feature type="transmembrane region" description="Helical" evidence="1">
    <location>
        <begin position="12"/>
        <end position="30"/>
    </location>
</feature>
<name>A0A1D8USG9_9PROT</name>
<dbReference type="Proteomes" id="UP000179145">
    <property type="component" value="Chromosome"/>
</dbReference>
<evidence type="ECO:0000256" key="1">
    <source>
        <dbReference type="SAM" id="Phobius"/>
    </source>
</evidence>
<dbReference type="SUPFAM" id="SSF48317">
    <property type="entry name" value="Acid phosphatase/Vanadium-dependent haloperoxidase"/>
    <property type="match status" value="1"/>
</dbReference>
<dbReference type="KEGG" id="kba:A0U89_05120"/>